<dbReference type="SUPFAM" id="SSF110304">
    <property type="entry name" value="Coronavirus RNA-binding domain"/>
    <property type="match status" value="1"/>
</dbReference>
<dbReference type="GO" id="GO:0043657">
    <property type="term" value="C:host cell"/>
    <property type="evidence" value="ECO:0007669"/>
    <property type="project" value="UniProtKB-SubCell"/>
</dbReference>
<keyword evidence="6" id="KW-0805">Transcription regulation</keyword>
<evidence type="ECO:0000256" key="7">
    <source>
        <dbReference type="ARBA" id="ARBA00023086"/>
    </source>
</evidence>
<feature type="domain" description="CoV N CTD" evidence="14">
    <location>
        <begin position="246"/>
        <end position="360"/>
    </location>
</feature>
<evidence type="ECO:0000256" key="12">
    <source>
        <dbReference type="SAM" id="MobiDB-lite"/>
    </source>
</evidence>
<dbReference type="PIRSF" id="PIRSF003888">
    <property type="entry name" value="Corona_nucleocap"/>
    <property type="match status" value="1"/>
</dbReference>
<dbReference type="PROSITE" id="PS51928">
    <property type="entry name" value="COV_N_NTD"/>
    <property type="match status" value="1"/>
</dbReference>
<dbReference type="GO" id="GO:0019013">
    <property type="term" value="C:viral nucleocapsid"/>
    <property type="evidence" value="ECO:0007669"/>
    <property type="project" value="UniProtKB-UniRule"/>
</dbReference>
<accession>A0AB38ZDI7</accession>
<dbReference type="CDD" id="cd21595">
    <property type="entry name" value="CoV_N-CTD"/>
    <property type="match status" value="1"/>
</dbReference>
<organism evidence="15">
    <name type="scientific">Cardioderma bat coronavirus</name>
    <dbReference type="NCBI Taxonomy" id="3119326"/>
    <lineage>
        <taxon>Viruses</taxon>
        <taxon>Riboviria</taxon>
        <taxon>Orthornavirae</taxon>
        <taxon>Pisuviricota</taxon>
        <taxon>Pisoniviricetes</taxon>
        <taxon>Nidovirales</taxon>
        <taxon>Cornidovirineae</taxon>
        <taxon>Coronaviridae</taxon>
    </lineage>
</organism>
<evidence type="ECO:0000256" key="2">
    <source>
        <dbReference type="ARBA" id="ARBA00022553"/>
    </source>
</evidence>
<dbReference type="InterPro" id="IPR037195">
    <property type="entry name" value="Nucleocapsid_N"/>
</dbReference>
<dbReference type="GO" id="GO:1990904">
    <property type="term" value="C:ribonucleoprotein complex"/>
    <property type="evidence" value="ECO:0007669"/>
    <property type="project" value="UniProtKB-KW"/>
</dbReference>
<evidence type="ECO:0000259" key="13">
    <source>
        <dbReference type="PROSITE" id="PS51928"/>
    </source>
</evidence>
<keyword evidence="9 11" id="KW-0687">Ribonucleoprotein</keyword>
<proteinExistence type="predicted"/>
<reference evidence="15" key="1">
    <citation type="submission" date="2024-02" db="EMBL/GenBank/DDBJ databases">
        <title>Substantial viral diversity in bats and rodents from East Africa: insights into evolution, recombination, and co-circulation.</title>
        <authorList>
            <person name="Hu B."/>
        </authorList>
    </citation>
    <scope>NUCLEOTIDE SEQUENCE</scope>
    <source>
        <strain evidence="15">2A/Kenya/BAT2621/2015</strain>
    </source>
</reference>
<feature type="region of interest" description="Disordered" evidence="12">
    <location>
        <begin position="215"/>
        <end position="277"/>
    </location>
</feature>
<dbReference type="InterPro" id="IPR037179">
    <property type="entry name" value="Nucleocapsid_C"/>
</dbReference>
<feature type="compositionally biased region" description="Polar residues" evidence="12">
    <location>
        <begin position="242"/>
        <end position="251"/>
    </location>
</feature>
<comment type="function">
    <text evidence="10">Packages the positive strand viral genome RNA into a helical ribonucleocapsid (RNP) and plays a fundamental role during virion assembly through its interactions with the viral genome and membrane protein M. Plays an important role in enhancing the efficiency of subgenomic viral RNA transcription as well as viral replication.</text>
</comment>
<dbReference type="InterPro" id="IPR001218">
    <property type="entry name" value="Nucleocap_CoV"/>
</dbReference>
<evidence type="ECO:0000256" key="8">
    <source>
        <dbReference type="ARBA" id="ARBA00023163"/>
    </source>
</evidence>
<evidence type="ECO:0000256" key="6">
    <source>
        <dbReference type="ARBA" id="ARBA00023015"/>
    </source>
</evidence>
<keyword evidence="5 10" id="KW-0694">RNA-binding</keyword>
<evidence type="ECO:0000256" key="11">
    <source>
        <dbReference type="PROSITE-ProRule" id="PRU01276"/>
    </source>
</evidence>
<sequence>MASVSFQEERPGRGRVPLSLFAPVIVTSDKNFWSVMPKNGVPTNGKANKDQLIGYWTEQKRWRMNRGQRKELPSKWHFYYLGTGPHADAQFRKRIDGVYWVANQGAKTENTGLGTRRRNQDLIVPQIPNLPADIQIAEVTSRGGSRAQSASRERSQSNNRERSQSSNRDRSQNRGQQQRNYSRSRNNSQTRNGNNAQNQAVDIVAAVKQALQELGVTPKQERKSQKGASGASTPKDKRSKSPGPQSPGTQRKQMERPVWKRVPTSNEDVTTCFGPRDTAHNFGDAELVRKGTEAPHYPQLAELVPTPAALLFGGEVVTREVGEEVEVTYIYKMRVPKDNKNLPAFLKQISAYAQPSQAASTPSQLNPTAAAFNPQGEEEQVEIIDQVFGSFDA</sequence>
<feature type="compositionally biased region" description="Low complexity" evidence="12">
    <location>
        <begin position="173"/>
        <end position="197"/>
    </location>
</feature>
<dbReference type="SUPFAM" id="SSF103068">
    <property type="entry name" value="Nucleocapsid protein dimerization domain"/>
    <property type="match status" value="1"/>
</dbReference>
<keyword evidence="7 10" id="KW-0543">Viral nucleoprotein</keyword>
<keyword evidence="2" id="KW-0597">Phosphoprotein</keyword>
<dbReference type="PROSITE" id="PS51929">
    <property type="entry name" value="COV_N_CTD"/>
    <property type="match status" value="1"/>
</dbReference>
<dbReference type="Pfam" id="PF00937">
    <property type="entry name" value="CoV_nucleocap"/>
    <property type="match status" value="1"/>
</dbReference>
<dbReference type="InterPro" id="IPR044344">
    <property type="entry name" value="N_prot_C_CoV"/>
</dbReference>
<evidence type="ECO:0000256" key="4">
    <source>
        <dbReference type="ARBA" id="ARBA00022844"/>
    </source>
</evidence>
<keyword evidence="8" id="KW-0804">Transcription</keyword>
<name>A0AB38ZDI7_9NIDO</name>
<dbReference type="InterPro" id="IPR044345">
    <property type="entry name" value="N_prot_N_CoV"/>
</dbReference>
<evidence type="ECO:0000313" key="15">
    <source>
        <dbReference type="EMBL" id="WWB00500.1"/>
    </source>
</evidence>
<evidence type="ECO:0000259" key="14">
    <source>
        <dbReference type="PROSITE" id="PS51929"/>
    </source>
</evidence>
<keyword evidence="4 10" id="KW-0946">Virion</keyword>
<protein>
    <recommendedName>
        <fullName evidence="10">Nucleoprotein</fullName>
    </recommendedName>
</protein>
<evidence type="ECO:0000256" key="5">
    <source>
        <dbReference type="ARBA" id="ARBA00022884"/>
    </source>
</evidence>
<dbReference type="GO" id="GO:0003723">
    <property type="term" value="F:RNA binding"/>
    <property type="evidence" value="ECO:0007669"/>
    <property type="project" value="UniProtKB-UniRule"/>
</dbReference>
<evidence type="ECO:0000256" key="10">
    <source>
        <dbReference type="PIRNR" id="PIRNR003888"/>
    </source>
</evidence>
<evidence type="ECO:0000256" key="3">
    <source>
        <dbReference type="ARBA" id="ARBA00022765"/>
    </source>
</evidence>
<feature type="region of interest" description="Disordered" evidence="12">
    <location>
        <begin position="140"/>
        <end position="197"/>
    </location>
</feature>
<evidence type="ECO:0000256" key="1">
    <source>
        <dbReference type="ARBA" id="ARBA00004340"/>
    </source>
</evidence>
<feature type="domain" description="CoV N NTD" evidence="13">
    <location>
        <begin position="16"/>
        <end position="143"/>
    </location>
</feature>
<feature type="compositionally biased region" description="Low complexity" evidence="12">
    <location>
        <begin position="141"/>
        <end position="150"/>
    </location>
</feature>
<feature type="compositionally biased region" description="Basic and acidic residues" evidence="12">
    <location>
        <begin position="151"/>
        <end position="172"/>
    </location>
</feature>
<comment type="subcellular location">
    <subcellularLocation>
        <location evidence="1">Host cell</location>
    </subcellularLocation>
    <subcellularLocation>
        <location evidence="10">Virion</location>
    </subcellularLocation>
    <text evidence="10">Located inside the virion, complexed with the viral RNA. Probably associates with ER-derived membranes where it participates in viral RNA synthesis and virus budding.</text>
</comment>
<evidence type="ECO:0000256" key="9">
    <source>
        <dbReference type="ARBA" id="ARBA00023274"/>
    </source>
</evidence>
<keyword evidence="3" id="KW-0013">ADP-ribosylation</keyword>
<dbReference type="CDD" id="cd21554">
    <property type="entry name" value="CoV_N-NTD"/>
    <property type="match status" value="1"/>
</dbReference>
<dbReference type="EMBL" id="PP273172">
    <property type="protein sequence ID" value="WWB00500.1"/>
    <property type="molecule type" value="Genomic_RNA"/>
</dbReference>